<evidence type="ECO:0000313" key="3">
    <source>
        <dbReference type="Proteomes" id="UP000320948"/>
    </source>
</evidence>
<reference evidence="2 3" key="1">
    <citation type="journal article" date="2017" name="Nat. Commun.">
        <title>In situ click chemistry generation of cyclooxygenase-2 inhibitors.</title>
        <authorList>
            <person name="Bhardwaj A."/>
            <person name="Kaur J."/>
            <person name="Wuest M."/>
            <person name="Wuest F."/>
        </authorList>
    </citation>
    <scope>NUCLEOTIDE SEQUENCE [LARGE SCALE GENOMIC DNA]</scope>
    <source>
        <strain evidence="2">S2_018_000_R2_106</strain>
    </source>
</reference>
<keyword evidence="1" id="KW-0732">Signal</keyword>
<proteinExistence type="predicted"/>
<evidence type="ECO:0000256" key="1">
    <source>
        <dbReference type="SAM" id="SignalP"/>
    </source>
</evidence>
<sequence length="94" mass="10461">MKKAILGILMLASVPVGAYAQSVPEPYRADVILYRCSDTITSQTAHRIEASYYKINMGSRTLIRLSYIATAVGDKDRIKNYCDNLAKAAAKYIR</sequence>
<accession>A0A6N4RCU8</accession>
<dbReference type="Proteomes" id="UP000320948">
    <property type="component" value="Unassembled WGS sequence"/>
</dbReference>
<feature type="signal peptide" evidence="1">
    <location>
        <begin position="1"/>
        <end position="20"/>
    </location>
</feature>
<dbReference type="AlphaFoldDB" id="A0A6N4RCU8"/>
<name>A0A6N4RCU8_BLAVI</name>
<dbReference type="EMBL" id="VAFM01000002">
    <property type="protein sequence ID" value="TKW60900.1"/>
    <property type="molecule type" value="Genomic_DNA"/>
</dbReference>
<gene>
    <name evidence="2" type="ORF">DI628_08415</name>
</gene>
<comment type="caution">
    <text evidence="2">The sequence shown here is derived from an EMBL/GenBank/DDBJ whole genome shotgun (WGS) entry which is preliminary data.</text>
</comment>
<protein>
    <submittedName>
        <fullName evidence="2">Uncharacterized protein</fullName>
    </submittedName>
</protein>
<organism evidence="2 3">
    <name type="scientific">Blastochloris viridis</name>
    <name type="common">Rhodopseudomonas viridis</name>
    <dbReference type="NCBI Taxonomy" id="1079"/>
    <lineage>
        <taxon>Bacteria</taxon>
        <taxon>Pseudomonadati</taxon>
        <taxon>Pseudomonadota</taxon>
        <taxon>Alphaproteobacteria</taxon>
        <taxon>Hyphomicrobiales</taxon>
        <taxon>Blastochloridaceae</taxon>
        <taxon>Blastochloris</taxon>
    </lineage>
</organism>
<evidence type="ECO:0000313" key="2">
    <source>
        <dbReference type="EMBL" id="TKW60900.1"/>
    </source>
</evidence>
<feature type="chain" id="PRO_5027092290" evidence="1">
    <location>
        <begin position="21"/>
        <end position="94"/>
    </location>
</feature>